<keyword evidence="1" id="KW-0472">Membrane</keyword>
<feature type="transmembrane region" description="Helical" evidence="1">
    <location>
        <begin position="21"/>
        <end position="46"/>
    </location>
</feature>
<evidence type="ECO:0000313" key="3">
    <source>
        <dbReference type="Proteomes" id="UP000282311"/>
    </source>
</evidence>
<evidence type="ECO:0000313" key="2">
    <source>
        <dbReference type="EMBL" id="RKN74924.1"/>
    </source>
</evidence>
<dbReference type="EMBL" id="RBAH01000024">
    <property type="protein sequence ID" value="RKN74924.1"/>
    <property type="molecule type" value="Genomic_DNA"/>
</dbReference>
<keyword evidence="3" id="KW-1185">Reference proteome</keyword>
<keyword evidence="1" id="KW-0812">Transmembrane</keyword>
<keyword evidence="1" id="KW-1133">Transmembrane helix</keyword>
<comment type="caution">
    <text evidence="2">The sequence shown here is derived from an EMBL/GenBank/DDBJ whole genome shotgun (WGS) entry which is preliminary data.</text>
</comment>
<organism evidence="2 3">
    <name type="scientific">Paenibacillus ginsengarvi</name>
    <dbReference type="NCBI Taxonomy" id="400777"/>
    <lineage>
        <taxon>Bacteria</taxon>
        <taxon>Bacillati</taxon>
        <taxon>Bacillota</taxon>
        <taxon>Bacilli</taxon>
        <taxon>Bacillales</taxon>
        <taxon>Paenibacillaceae</taxon>
        <taxon>Paenibacillus</taxon>
    </lineage>
</organism>
<sequence length="70" mass="8134">MDKNRQLVVFIIEGSTIRKFIILDIIIGSGIFYMVKFLVSSIWIAWVSSFLGTEGIKRVSRLLKNKRKMK</sequence>
<reference evidence="2 3" key="1">
    <citation type="journal article" date="2007" name="Int. J. Syst. Evol. Microbiol.">
        <title>Paenibacillus ginsengarvi sp. nov., isolated from soil from ginseng cultivation.</title>
        <authorList>
            <person name="Yoon M.H."/>
            <person name="Ten L.N."/>
            <person name="Im W.T."/>
        </authorList>
    </citation>
    <scope>NUCLEOTIDE SEQUENCE [LARGE SCALE GENOMIC DNA]</scope>
    <source>
        <strain evidence="2 3">KCTC 13059</strain>
    </source>
</reference>
<accession>A0A3B0BR95</accession>
<protein>
    <submittedName>
        <fullName evidence="2">Uncharacterized protein</fullName>
    </submittedName>
</protein>
<gene>
    <name evidence="2" type="ORF">D7M11_26985</name>
</gene>
<dbReference type="AlphaFoldDB" id="A0A3B0BR95"/>
<proteinExistence type="predicted"/>
<evidence type="ECO:0000256" key="1">
    <source>
        <dbReference type="SAM" id="Phobius"/>
    </source>
</evidence>
<dbReference type="Proteomes" id="UP000282311">
    <property type="component" value="Unassembled WGS sequence"/>
</dbReference>
<name>A0A3B0BR95_9BACL</name>